<dbReference type="Gene3D" id="3.30.70.270">
    <property type="match status" value="1"/>
</dbReference>
<evidence type="ECO:0000256" key="13">
    <source>
        <dbReference type="ARBA" id="ARBA00023204"/>
    </source>
</evidence>
<dbReference type="SUPFAM" id="SSF100879">
    <property type="entry name" value="Lesion bypass DNA polymerase (Y-family), little finger domain"/>
    <property type="match status" value="1"/>
</dbReference>
<comment type="subcellular location">
    <subcellularLocation>
        <location evidence="1 16">Cytoplasm</location>
    </subcellularLocation>
</comment>
<dbReference type="CDD" id="cd03586">
    <property type="entry name" value="PolY_Pol_IV_kappa"/>
    <property type="match status" value="1"/>
</dbReference>
<dbReference type="InterPro" id="IPR053848">
    <property type="entry name" value="IMS_HHH_1"/>
</dbReference>
<dbReference type="Gene3D" id="3.30.1490.100">
    <property type="entry name" value="DNA polymerase, Y-family, little finger domain"/>
    <property type="match status" value="1"/>
</dbReference>
<evidence type="ECO:0000256" key="15">
    <source>
        <dbReference type="ARBA" id="ARBA00049244"/>
    </source>
</evidence>
<dbReference type="Gene3D" id="1.10.150.20">
    <property type="entry name" value="5' to 3' exonuclease, C-terminal subdomain"/>
    <property type="match status" value="1"/>
</dbReference>
<dbReference type="GO" id="GO:0006261">
    <property type="term" value="P:DNA-templated DNA replication"/>
    <property type="evidence" value="ECO:0007669"/>
    <property type="project" value="UniProtKB-UniRule"/>
</dbReference>
<keyword evidence="20" id="KW-1185">Reference proteome</keyword>
<accession>A0A1I2B7K9</accession>
<evidence type="ECO:0000256" key="17">
    <source>
        <dbReference type="SAM" id="MobiDB-lite"/>
    </source>
</evidence>
<dbReference type="RefSeq" id="WP_239143368.1">
    <property type="nucleotide sequence ID" value="NZ_BOMT01000015.1"/>
</dbReference>
<feature type="binding site" evidence="16">
    <location>
        <position position="106"/>
    </location>
    <ligand>
        <name>Mg(2+)</name>
        <dbReference type="ChEBI" id="CHEBI:18420"/>
    </ligand>
</feature>
<evidence type="ECO:0000256" key="5">
    <source>
        <dbReference type="ARBA" id="ARBA00022679"/>
    </source>
</evidence>
<evidence type="ECO:0000256" key="2">
    <source>
        <dbReference type="ARBA" id="ARBA00010945"/>
    </source>
</evidence>
<dbReference type="EMBL" id="FONV01000002">
    <property type="protein sequence ID" value="SFE51130.1"/>
    <property type="molecule type" value="Genomic_DNA"/>
</dbReference>
<dbReference type="NCBIfam" id="NF002882">
    <property type="entry name" value="PRK03348.1"/>
    <property type="match status" value="1"/>
</dbReference>
<name>A0A1I2B7K9_9ACTN</name>
<keyword evidence="5 16" id="KW-0808">Transferase</keyword>
<evidence type="ECO:0000256" key="8">
    <source>
        <dbReference type="ARBA" id="ARBA00022723"/>
    </source>
</evidence>
<dbReference type="InterPro" id="IPR043502">
    <property type="entry name" value="DNA/RNA_pol_sf"/>
</dbReference>
<feature type="region of interest" description="Disordered" evidence="17">
    <location>
        <begin position="355"/>
        <end position="552"/>
    </location>
</feature>
<dbReference type="PANTHER" id="PTHR11076:SF33">
    <property type="entry name" value="DNA POLYMERASE KAPPA"/>
    <property type="match status" value="1"/>
</dbReference>
<organism evidence="19 20">
    <name type="scientific">Actinoplanes philippinensis</name>
    <dbReference type="NCBI Taxonomy" id="35752"/>
    <lineage>
        <taxon>Bacteria</taxon>
        <taxon>Bacillati</taxon>
        <taxon>Actinomycetota</taxon>
        <taxon>Actinomycetes</taxon>
        <taxon>Micromonosporales</taxon>
        <taxon>Micromonosporaceae</taxon>
        <taxon>Actinoplanes</taxon>
    </lineage>
</organism>
<feature type="active site" evidence="16">
    <location>
        <position position="107"/>
    </location>
</feature>
<keyword evidence="4 16" id="KW-0963">Cytoplasm</keyword>
<sequence length="675" mass="67609">MRREASILHVDLDAMFAAVEQRDKPSLRGKPVIVGGVAGRGVVSTASYEARAFGAHSAMPMAQARRRCPPNTAFLSPRFPAYQKTSAVVMELLAGVSPLVEQVSIDEAYIDLAPTGTDLSVPAVTALALRLKADIAAATGGVTGSIGAASSKLLAKIGSDLHKPDGLTIVPPGDELLVLHPLPVRRLGGVGPATEQRLHRSGIRTVGDLAAASLEDLVDWFGTAHGHGLFRLARADDPRPVVSSREAKSVSAEETFDIDVRDPARLTHELDLLSARVAGRLRRSGLTGRTVNIKVRHPDFTTVTRAVTRDQPTDDGALIAQLARRLLTEVPTAGGIRLLGVGVSTLYDFAQDDLFSAAGEDPPPFSFPEDPAPTPPSAAPPSAAPSFAAPSFAPPAPTPSRVATSQPPSGRPLDAEPVSPGSSAAGPVVPGSAPSTGSASPASVPHPDSSEQPSDDAASVSASPDGGAGPLRARPAAGSDPPGAPSTAGPGSMGSAPVTGIPPVGSAPATGAGPLAATGAGLQGSTSATGAGPVESPPAVGAGRPGSSSTAGFATSAVATGQAFASSSADGPGAAVPSGAGPVAAVPSGAGPVAVVPPSGVAAVSPVPVWRSGQDVRHDEHGPGWVQGSGIGRVTVRFEGPLTPVGRVRTFFVDDPQLHPADPPDWSDPGPSSSP</sequence>
<evidence type="ECO:0000256" key="7">
    <source>
        <dbReference type="ARBA" id="ARBA00022705"/>
    </source>
</evidence>
<keyword evidence="6 16" id="KW-0548">Nucleotidyltransferase</keyword>
<dbReference type="PANTHER" id="PTHR11076">
    <property type="entry name" value="DNA REPAIR POLYMERASE UMUC / TRANSFERASE FAMILY MEMBER"/>
    <property type="match status" value="1"/>
</dbReference>
<evidence type="ECO:0000256" key="10">
    <source>
        <dbReference type="ARBA" id="ARBA00022842"/>
    </source>
</evidence>
<dbReference type="InterPro" id="IPR001126">
    <property type="entry name" value="UmuC"/>
</dbReference>
<dbReference type="GO" id="GO:0006281">
    <property type="term" value="P:DNA repair"/>
    <property type="evidence" value="ECO:0007669"/>
    <property type="project" value="UniProtKB-UniRule"/>
</dbReference>
<evidence type="ECO:0000313" key="20">
    <source>
        <dbReference type="Proteomes" id="UP000199645"/>
    </source>
</evidence>
<proteinExistence type="inferred from homology"/>
<evidence type="ECO:0000256" key="3">
    <source>
        <dbReference type="ARBA" id="ARBA00022457"/>
    </source>
</evidence>
<feature type="compositionally biased region" description="Low complexity" evidence="17">
    <location>
        <begin position="455"/>
        <end position="497"/>
    </location>
</feature>
<feature type="site" description="Substrate discrimination" evidence="16">
    <location>
        <position position="16"/>
    </location>
</feature>
<keyword evidence="8 16" id="KW-0479">Metal-binding</keyword>
<keyword evidence="7 16" id="KW-0235">DNA replication</keyword>
<dbReference type="InterPro" id="IPR017961">
    <property type="entry name" value="DNA_pol_Y-fam_little_finger"/>
</dbReference>
<dbReference type="Gene3D" id="3.40.1170.60">
    <property type="match status" value="1"/>
</dbReference>
<dbReference type="EC" id="2.7.7.7" evidence="16"/>
<dbReference type="FunFam" id="3.30.1490.100:FF:000004">
    <property type="entry name" value="DNA polymerase IV"/>
    <property type="match status" value="1"/>
</dbReference>
<dbReference type="InterPro" id="IPR050116">
    <property type="entry name" value="DNA_polymerase-Y"/>
</dbReference>
<evidence type="ECO:0000256" key="6">
    <source>
        <dbReference type="ARBA" id="ARBA00022695"/>
    </source>
</evidence>
<feature type="compositionally biased region" description="Low complexity" evidence="17">
    <location>
        <begin position="429"/>
        <end position="445"/>
    </location>
</feature>
<dbReference type="HAMAP" id="MF_01113">
    <property type="entry name" value="DNApol_IV"/>
    <property type="match status" value="1"/>
</dbReference>
<dbReference type="AlphaFoldDB" id="A0A1I2B7K9"/>
<feature type="domain" description="UmuC" evidence="18">
    <location>
        <begin position="7"/>
        <end position="191"/>
    </location>
</feature>
<dbReference type="GO" id="GO:0003684">
    <property type="term" value="F:damaged DNA binding"/>
    <property type="evidence" value="ECO:0007669"/>
    <property type="project" value="InterPro"/>
</dbReference>
<reference evidence="19 20" key="1">
    <citation type="submission" date="2016-10" db="EMBL/GenBank/DDBJ databases">
        <authorList>
            <person name="de Groot N.N."/>
        </authorList>
    </citation>
    <scope>NUCLEOTIDE SEQUENCE [LARGE SCALE GENOMIC DNA]</scope>
    <source>
        <strain evidence="19 20">DSM 43019</strain>
    </source>
</reference>
<feature type="compositionally biased region" description="Low complexity" evidence="17">
    <location>
        <begin position="507"/>
        <end position="520"/>
    </location>
</feature>
<protein>
    <recommendedName>
        <fullName evidence="16">DNA polymerase IV</fullName>
        <shortName evidence="16">Pol IV</shortName>
        <ecNumber evidence="16">2.7.7.7</ecNumber>
    </recommendedName>
</protein>
<evidence type="ECO:0000259" key="18">
    <source>
        <dbReference type="PROSITE" id="PS50173"/>
    </source>
</evidence>
<dbReference type="Proteomes" id="UP000199645">
    <property type="component" value="Unassembled WGS sequence"/>
</dbReference>
<keyword evidence="12 16" id="KW-0238">DNA-binding</keyword>
<dbReference type="Pfam" id="PF21999">
    <property type="entry name" value="IMS_HHH_1"/>
    <property type="match status" value="1"/>
</dbReference>
<keyword evidence="9 16" id="KW-0227">DNA damage</keyword>
<dbReference type="InterPro" id="IPR036775">
    <property type="entry name" value="DNA_pol_Y-fam_lit_finger_sf"/>
</dbReference>
<keyword evidence="3 16" id="KW-0515">Mutator protein</keyword>
<dbReference type="PROSITE" id="PS50173">
    <property type="entry name" value="UMUC"/>
    <property type="match status" value="1"/>
</dbReference>
<dbReference type="Pfam" id="PF00817">
    <property type="entry name" value="IMS"/>
    <property type="match status" value="1"/>
</dbReference>
<comment type="catalytic activity">
    <reaction evidence="15 16">
        <text>DNA(n) + a 2'-deoxyribonucleoside 5'-triphosphate = DNA(n+1) + diphosphate</text>
        <dbReference type="Rhea" id="RHEA:22508"/>
        <dbReference type="Rhea" id="RHEA-COMP:17339"/>
        <dbReference type="Rhea" id="RHEA-COMP:17340"/>
        <dbReference type="ChEBI" id="CHEBI:33019"/>
        <dbReference type="ChEBI" id="CHEBI:61560"/>
        <dbReference type="ChEBI" id="CHEBI:173112"/>
        <dbReference type="EC" id="2.7.7.7"/>
    </reaction>
</comment>
<feature type="compositionally biased region" description="Pro residues" evidence="17">
    <location>
        <begin position="361"/>
        <end position="383"/>
    </location>
</feature>
<comment type="cofactor">
    <cofactor evidence="16">
        <name>Mg(2+)</name>
        <dbReference type="ChEBI" id="CHEBI:18420"/>
    </cofactor>
    <text evidence="16">Binds 2 magnesium ions per subunit.</text>
</comment>
<evidence type="ECO:0000256" key="14">
    <source>
        <dbReference type="ARBA" id="ARBA00025589"/>
    </source>
</evidence>
<evidence type="ECO:0000256" key="16">
    <source>
        <dbReference type="HAMAP-Rule" id="MF_01113"/>
    </source>
</evidence>
<comment type="similarity">
    <text evidence="2 16">Belongs to the DNA polymerase type-Y family.</text>
</comment>
<feature type="region of interest" description="Disordered" evidence="17">
    <location>
        <begin position="654"/>
        <end position="675"/>
    </location>
</feature>
<evidence type="ECO:0000256" key="1">
    <source>
        <dbReference type="ARBA" id="ARBA00004496"/>
    </source>
</evidence>
<gene>
    <name evidence="16" type="primary">dinB</name>
    <name evidence="19" type="ORF">SAMN05421541_102110</name>
</gene>
<dbReference type="InterPro" id="IPR022880">
    <property type="entry name" value="DNApol_IV"/>
</dbReference>
<dbReference type="GO" id="GO:0005829">
    <property type="term" value="C:cytosol"/>
    <property type="evidence" value="ECO:0007669"/>
    <property type="project" value="TreeGrafter"/>
</dbReference>
<dbReference type="Pfam" id="PF11799">
    <property type="entry name" value="IMS_C"/>
    <property type="match status" value="1"/>
</dbReference>
<dbReference type="GO" id="GO:0009432">
    <property type="term" value="P:SOS response"/>
    <property type="evidence" value="ECO:0007669"/>
    <property type="project" value="TreeGrafter"/>
</dbReference>
<keyword evidence="13 16" id="KW-0234">DNA repair</keyword>
<evidence type="ECO:0000256" key="4">
    <source>
        <dbReference type="ARBA" id="ARBA00022490"/>
    </source>
</evidence>
<keyword evidence="11 16" id="KW-0239">DNA-directed DNA polymerase</keyword>
<dbReference type="STRING" id="35752.SAMN05421541_102110"/>
<dbReference type="GO" id="GO:0000287">
    <property type="term" value="F:magnesium ion binding"/>
    <property type="evidence" value="ECO:0007669"/>
    <property type="project" value="UniProtKB-UniRule"/>
</dbReference>
<comment type="function">
    <text evidence="14 16">Poorly processive, error-prone DNA polymerase involved in untargeted mutagenesis. Copies undamaged DNA at stalled replication forks, which arise in vivo from mismatched or misaligned primer ends. These misaligned primers can be extended by PolIV. Exhibits no 3'-5' exonuclease (proofreading) activity. May be involved in translesional synthesis, in conjunction with the beta clamp from PolIII.</text>
</comment>
<evidence type="ECO:0000313" key="19">
    <source>
        <dbReference type="EMBL" id="SFE51130.1"/>
    </source>
</evidence>
<dbReference type="GO" id="GO:0003887">
    <property type="term" value="F:DNA-directed DNA polymerase activity"/>
    <property type="evidence" value="ECO:0007669"/>
    <property type="project" value="UniProtKB-UniRule"/>
</dbReference>
<dbReference type="NCBIfam" id="NF002677">
    <property type="entry name" value="PRK02406.1"/>
    <property type="match status" value="1"/>
</dbReference>
<dbReference type="GO" id="GO:0042276">
    <property type="term" value="P:error-prone translesion synthesis"/>
    <property type="evidence" value="ECO:0007669"/>
    <property type="project" value="TreeGrafter"/>
</dbReference>
<comment type="subunit">
    <text evidence="16">Monomer.</text>
</comment>
<dbReference type="InterPro" id="IPR043128">
    <property type="entry name" value="Rev_trsase/Diguanyl_cyclase"/>
</dbReference>
<evidence type="ECO:0000256" key="9">
    <source>
        <dbReference type="ARBA" id="ARBA00022763"/>
    </source>
</evidence>
<dbReference type="SUPFAM" id="SSF56672">
    <property type="entry name" value="DNA/RNA polymerases"/>
    <property type="match status" value="1"/>
</dbReference>
<evidence type="ECO:0000256" key="12">
    <source>
        <dbReference type="ARBA" id="ARBA00023125"/>
    </source>
</evidence>
<feature type="binding site" evidence="16">
    <location>
        <position position="11"/>
    </location>
    <ligand>
        <name>Mg(2+)</name>
        <dbReference type="ChEBI" id="CHEBI:18420"/>
    </ligand>
</feature>
<evidence type="ECO:0000256" key="11">
    <source>
        <dbReference type="ARBA" id="ARBA00022932"/>
    </source>
</evidence>
<keyword evidence="10 16" id="KW-0460">Magnesium</keyword>